<comment type="caution">
    <text evidence="3">The sequence shown here is derived from an EMBL/GenBank/DDBJ whole genome shotgun (WGS) entry which is preliminary data.</text>
</comment>
<dbReference type="EMBL" id="NIGF01000001">
    <property type="protein sequence ID" value="PQV65413.1"/>
    <property type="molecule type" value="Genomic_DNA"/>
</dbReference>
<organism evidence="3 4">
    <name type="scientific">Abditibacterium utsteinense</name>
    <dbReference type="NCBI Taxonomy" id="1960156"/>
    <lineage>
        <taxon>Bacteria</taxon>
        <taxon>Pseudomonadati</taxon>
        <taxon>Abditibacteriota</taxon>
        <taxon>Abditibacteriia</taxon>
        <taxon>Abditibacteriales</taxon>
        <taxon>Abditibacteriaceae</taxon>
        <taxon>Abditibacterium</taxon>
    </lineage>
</organism>
<accession>A0A2S8SX86</accession>
<name>A0A2S8SX86_9BACT</name>
<protein>
    <submittedName>
        <fullName evidence="3">Fe2+ transport system protein FeoA</fullName>
    </submittedName>
</protein>
<dbReference type="GO" id="GO:0046914">
    <property type="term" value="F:transition metal ion binding"/>
    <property type="evidence" value="ECO:0007669"/>
    <property type="project" value="InterPro"/>
</dbReference>
<evidence type="ECO:0000313" key="4">
    <source>
        <dbReference type="Proteomes" id="UP000237684"/>
    </source>
</evidence>
<gene>
    <name evidence="3" type="ORF">B1R32_101154</name>
</gene>
<dbReference type="Gene3D" id="2.30.30.90">
    <property type="match status" value="1"/>
</dbReference>
<evidence type="ECO:0000256" key="1">
    <source>
        <dbReference type="ARBA" id="ARBA00023004"/>
    </source>
</evidence>
<dbReference type="InterPro" id="IPR007167">
    <property type="entry name" value="Fe-transptr_FeoA-like"/>
</dbReference>
<dbReference type="RefSeq" id="WP_105482152.1">
    <property type="nucleotide sequence ID" value="NZ_NIGF01000001.1"/>
</dbReference>
<sequence length="93" mass="9830">MIFRSRRAAKALAHHEHEIGCTSLCCAKSGQSLCVTRLCGGANECAKLRELGVREGALVTVLQHGTPILIRIDGARFGIGQSAAENVLCDVIG</sequence>
<dbReference type="InParanoid" id="A0A2S8SX86"/>
<evidence type="ECO:0000313" key="3">
    <source>
        <dbReference type="EMBL" id="PQV65413.1"/>
    </source>
</evidence>
<feature type="domain" description="Ferrous iron transporter FeoA-like" evidence="2">
    <location>
        <begin position="22"/>
        <end position="91"/>
    </location>
</feature>
<keyword evidence="1" id="KW-0408">Iron</keyword>
<dbReference type="Pfam" id="PF04023">
    <property type="entry name" value="FeoA"/>
    <property type="match status" value="1"/>
</dbReference>
<dbReference type="Proteomes" id="UP000237684">
    <property type="component" value="Unassembled WGS sequence"/>
</dbReference>
<dbReference type="SUPFAM" id="SSF50037">
    <property type="entry name" value="C-terminal domain of transcriptional repressors"/>
    <property type="match status" value="1"/>
</dbReference>
<reference evidence="3 4" key="1">
    <citation type="journal article" date="2018" name="Syst. Appl. Microbiol.">
        <title>Abditibacterium utsteinense sp. nov., the first cultivated member of candidate phylum FBP, isolated from ice-free Antarctic soil samples.</title>
        <authorList>
            <person name="Tahon G."/>
            <person name="Tytgat B."/>
            <person name="Lebbe L."/>
            <person name="Carlier A."/>
            <person name="Willems A."/>
        </authorList>
    </citation>
    <scope>NUCLEOTIDE SEQUENCE [LARGE SCALE GENOMIC DNA]</scope>
    <source>
        <strain evidence="3 4">LMG 29911</strain>
    </source>
</reference>
<evidence type="ECO:0000259" key="2">
    <source>
        <dbReference type="SMART" id="SM00899"/>
    </source>
</evidence>
<dbReference type="InterPro" id="IPR038157">
    <property type="entry name" value="FeoA_core_dom"/>
</dbReference>
<keyword evidence="4" id="KW-1185">Reference proteome</keyword>
<proteinExistence type="predicted"/>
<dbReference type="AlphaFoldDB" id="A0A2S8SX86"/>
<dbReference type="InterPro" id="IPR008988">
    <property type="entry name" value="Transcriptional_repressor_C"/>
</dbReference>
<dbReference type="SMART" id="SM00899">
    <property type="entry name" value="FeoA"/>
    <property type="match status" value="1"/>
</dbReference>